<evidence type="ECO:0000256" key="1">
    <source>
        <dbReference type="ARBA" id="ARBA00009776"/>
    </source>
</evidence>
<dbReference type="RefSeq" id="WP_232218290.1">
    <property type="nucleotide sequence ID" value="NZ_FOXF01000010.1"/>
</dbReference>
<evidence type="ECO:0000259" key="13">
    <source>
        <dbReference type="Pfam" id="PF02223"/>
    </source>
</evidence>
<dbReference type="GO" id="GO:0005829">
    <property type="term" value="C:cytosol"/>
    <property type="evidence" value="ECO:0007669"/>
    <property type="project" value="TreeGrafter"/>
</dbReference>
<evidence type="ECO:0000256" key="4">
    <source>
        <dbReference type="ARBA" id="ARBA00022679"/>
    </source>
</evidence>
<evidence type="ECO:0000313" key="15">
    <source>
        <dbReference type="Proteomes" id="UP000243745"/>
    </source>
</evidence>
<evidence type="ECO:0000256" key="2">
    <source>
        <dbReference type="ARBA" id="ARBA00012980"/>
    </source>
</evidence>
<evidence type="ECO:0000256" key="6">
    <source>
        <dbReference type="ARBA" id="ARBA00022741"/>
    </source>
</evidence>
<dbReference type="CDD" id="cd01672">
    <property type="entry name" value="TMPK"/>
    <property type="match status" value="1"/>
</dbReference>
<feature type="binding site" evidence="12">
    <location>
        <begin position="9"/>
        <end position="16"/>
    </location>
    <ligand>
        <name>ATP</name>
        <dbReference type="ChEBI" id="CHEBI:30616"/>
    </ligand>
</feature>
<dbReference type="PANTHER" id="PTHR10344">
    <property type="entry name" value="THYMIDYLATE KINASE"/>
    <property type="match status" value="1"/>
</dbReference>
<evidence type="ECO:0000256" key="10">
    <source>
        <dbReference type="ARBA" id="ARBA00048743"/>
    </source>
</evidence>
<dbReference type="InterPro" id="IPR018094">
    <property type="entry name" value="Thymidylate_kinase"/>
</dbReference>
<dbReference type="NCBIfam" id="TIGR00041">
    <property type="entry name" value="DTMP_kinase"/>
    <property type="match status" value="1"/>
</dbReference>
<keyword evidence="15" id="KW-1185">Reference proteome</keyword>
<dbReference type="PROSITE" id="PS01331">
    <property type="entry name" value="THYMIDYLATE_KINASE"/>
    <property type="match status" value="1"/>
</dbReference>
<organism evidence="14 15">
    <name type="scientific">Ruminobacter amylophilus</name>
    <dbReference type="NCBI Taxonomy" id="867"/>
    <lineage>
        <taxon>Bacteria</taxon>
        <taxon>Pseudomonadati</taxon>
        <taxon>Pseudomonadota</taxon>
        <taxon>Gammaproteobacteria</taxon>
        <taxon>Aeromonadales</taxon>
        <taxon>Succinivibrionaceae</taxon>
        <taxon>Ruminobacter</taxon>
    </lineage>
</organism>
<name>A0A662ZHS2_9GAMM</name>
<evidence type="ECO:0000256" key="3">
    <source>
        <dbReference type="ARBA" id="ARBA00017144"/>
    </source>
</evidence>
<keyword evidence="8 12" id="KW-0067">ATP-binding</keyword>
<dbReference type="Pfam" id="PF02223">
    <property type="entry name" value="Thymidylate_kin"/>
    <property type="match status" value="1"/>
</dbReference>
<gene>
    <name evidence="12" type="primary">tmk</name>
    <name evidence="14" type="ORF">SAMN02910344_00874</name>
</gene>
<dbReference type="Proteomes" id="UP000243745">
    <property type="component" value="Unassembled WGS sequence"/>
</dbReference>
<dbReference type="EC" id="2.7.4.9" evidence="2 12"/>
<evidence type="ECO:0000256" key="8">
    <source>
        <dbReference type="ARBA" id="ARBA00022840"/>
    </source>
</evidence>
<comment type="similarity">
    <text evidence="1 12">Belongs to the thymidylate kinase family.</text>
</comment>
<keyword evidence="4 12" id="KW-0808">Transferase</keyword>
<dbReference type="InterPro" id="IPR018095">
    <property type="entry name" value="Thymidylate_kin_CS"/>
</dbReference>
<dbReference type="InterPro" id="IPR039430">
    <property type="entry name" value="Thymidylate_kin-like_dom"/>
</dbReference>
<comment type="catalytic activity">
    <reaction evidence="10 12">
        <text>dTMP + ATP = dTDP + ADP</text>
        <dbReference type="Rhea" id="RHEA:13517"/>
        <dbReference type="ChEBI" id="CHEBI:30616"/>
        <dbReference type="ChEBI" id="CHEBI:58369"/>
        <dbReference type="ChEBI" id="CHEBI:63528"/>
        <dbReference type="ChEBI" id="CHEBI:456216"/>
        <dbReference type="EC" id="2.7.4.9"/>
    </reaction>
</comment>
<dbReference type="GO" id="GO:0005524">
    <property type="term" value="F:ATP binding"/>
    <property type="evidence" value="ECO:0007669"/>
    <property type="project" value="UniProtKB-UniRule"/>
</dbReference>
<keyword evidence="7 12" id="KW-0418">Kinase</keyword>
<dbReference type="InterPro" id="IPR027417">
    <property type="entry name" value="P-loop_NTPase"/>
</dbReference>
<dbReference type="GO" id="GO:0006227">
    <property type="term" value="P:dUDP biosynthetic process"/>
    <property type="evidence" value="ECO:0007669"/>
    <property type="project" value="TreeGrafter"/>
</dbReference>
<dbReference type="EMBL" id="FOXF01000010">
    <property type="protein sequence ID" value="SFP24891.1"/>
    <property type="molecule type" value="Genomic_DNA"/>
</dbReference>
<dbReference type="GO" id="GO:0006235">
    <property type="term" value="P:dTTP biosynthetic process"/>
    <property type="evidence" value="ECO:0007669"/>
    <property type="project" value="UniProtKB-UniRule"/>
</dbReference>
<dbReference type="GO" id="GO:0004798">
    <property type="term" value="F:dTMP kinase activity"/>
    <property type="evidence" value="ECO:0007669"/>
    <property type="project" value="UniProtKB-UniRule"/>
</dbReference>
<evidence type="ECO:0000256" key="5">
    <source>
        <dbReference type="ARBA" id="ARBA00022727"/>
    </source>
</evidence>
<comment type="function">
    <text evidence="11 12">Phosphorylation of dTMP to form dTDP in both de novo and salvage pathways of dTTP synthesis.</text>
</comment>
<dbReference type="PANTHER" id="PTHR10344:SF4">
    <property type="entry name" value="UMP-CMP KINASE 2, MITOCHONDRIAL"/>
    <property type="match status" value="1"/>
</dbReference>
<proteinExistence type="inferred from homology"/>
<protein>
    <recommendedName>
        <fullName evidence="3 12">Thymidylate kinase</fullName>
        <ecNumber evidence="2 12">2.7.4.9</ecNumber>
    </recommendedName>
    <alternativeName>
        <fullName evidence="9 12">dTMP kinase</fullName>
    </alternativeName>
</protein>
<keyword evidence="5 12" id="KW-0545">Nucleotide biosynthesis</keyword>
<dbReference type="HAMAP" id="MF_00165">
    <property type="entry name" value="Thymidylate_kinase"/>
    <property type="match status" value="1"/>
</dbReference>
<evidence type="ECO:0000256" key="11">
    <source>
        <dbReference type="ARBA" id="ARBA00057735"/>
    </source>
</evidence>
<evidence type="ECO:0000256" key="9">
    <source>
        <dbReference type="ARBA" id="ARBA00029962"/>
    </source>
</evidence>
<accession>A0A662ZHS2</accession>
<dbReference type="GO" id="GO:0006233">
    <property type="term" value="P:dTDP biosynthetic process"/>
    <property type="evidence" value="ECO:0007669"/>
    <property type="project" value="InterPro"/>
</dbReference>
<keyword evidence="6 12" id="KW-0547">Nucleotide-binding</keyword>
<evidence type="ECO:0000313" key="14">
    <source>
        <dbReference type="EMBL" id="SFP24891.1"/>
    </source>
</evidence>
<dbReference type="AlphaFoldDB" id="A0A662ZHS2"/>
<evidence type="ECO:0000256" key="12">
    <source>
        <dbReference type="HAMAP-Rule" id="MF_00165"/>
    </source>
</evidence>
<sequence length="213" mass="23394">MGAFIVLEGGEGAGKSTAVTVIREYLISKGVPPEDILETREPGGTEIAEKIRTILKEKNPREQLTSESELLLMYAARSQLVNCVIKPSVSQGKFVIGDRHDLSTVAYQGAGRGIPLDKIAAIRDLAIGSLTPDLTIVMDIEPEAGMRRARKRGDLDRFEVENIDFFHRIRNCFLEEAGKHPDRIKVVDAGQDLEHVKQDIIKTLENSGICSAG</sequence>
<feature type="domain" description="Thymidylate kinase-like" evidence="13">
    <location>
        <begin position="7"/>
        <end position="200"/>
    </location>
</feature>
<dbReference type="FunFam" id="3.40.50.300:FF:000225">
    <property type="entry name" value="Thymidylate kinase"/>
    <property type="match status" value="1"/>
</dbReference>
<dbReference type="SUPFAM" id="SSF52540">
    <property type="entry name" value="P-loop containing nucleoside triphosphate hydrolases"/>
    <property type="match status" value="1"/>
</dbReference>
<dbReference type="Gene3D" id="3.40.50.300">
    <property type="entry name" value="P-loop containing nucleotide triphosphate hydrolases"/>
    <property type="match status" value="1"/>
</dbReference>
<reference evidence="14 15" key="1">
    <citation type="submission" date="2016-10" db="EMBL/GenBank/DDBJ databases">
        <authorList>
            <person name="Varghese N."/>
            <person name="Submissions S."/>
        </authorList>
    </citation>
    <scope>NUCLEOTIDE SEQUENCE [LARGE SCALE GENOMIC DNA]</scope>
    <source>
        <strain evidence="14 15">DSM 1361</strain>
    </source>
</reference>
<evidence type="ECO:0000256" key="7">
    <source>
        <dbReference type="ARBA" id="ARBA00022777"/>
    </source>
</evidence>